<dbReference type="InterPro" id="IPR003224">
    <property type="entry name" value="Z_RING_Znf"/>
</dbReference>
<keyword evidence="3 17" id="KW-1032">Host cell membrane</keyword>
<dbReference type="GO" id="GO:0044423">
    <property type="term" value="C:virion component"/>
    <property type="evidence" value="ECO:0007669"/>
    <property type="project" value="UniProtKB-UniRule"/>
</dbReference>
<comment type="function">
    <text evidence="16">Plays a crucial role in virion assembly and budding. Expressed late in the virus life cycle, it acts as an inhibitor of viral transcription and RNA synthesis by interacting with the viral polymerase L. Presumably recruits the NP encapsidated genome to cellular membranes at budding sites via direct interaction with NP. Plays critical roles in the final steps of viral release by interacting with host TSG101, a member of the vacuolar protein-sorting pathway and using other cellular host proteins involved in vesicle formation pathway. The budding of the virus progeny occurs after association of protein Z with the viral glycoprotein complex SSP-GP1-GP2 at the cell periphery, step that requires myristoylation of protein Z. Also selectively represses protein production by associating with host eIF4E. In cell-based minigenome assay, has an inhibitory effect on the ribonucleoprotein machinery (vRNP), which is responsible for the replication and transcription of the viral genome.</text>
</comment>
<comment type="domain">
    <text evidence="17">Late-budding domains (L domains) are short sequence motifs essential for viral particle budding. They recruit proteins of the host ESCRT machinery (Endosomal Sorting Complex Required for Transport) or ESCRT-associated proteins.</text>
</comment>
<reference evidence="21 22" key="1">
    <citation type="journal article" date="2010" name="Emerg. Infect. Dis.">
        <title>High diversity and ancient common ancestry of lymphocytic choriomeningitis virus.</title>
        <authorList>
            <person name="Albarino C.G."/>
            <person name="Palacios G."/>
            <person name="Khristova M.L."/>
            <person name="Erickson B.R."/>
            <person name="Carroll S.A."/>
            <person name="Comer J.A."/>
            <person name="Hui J."/>
            <person name="Briese T."/>
            <person name="St George K."/>
            <person name="Ksiazek T.G."/>
            <person name="Lipkin W.I."/>
            <person name="Nichol S.T."/>
        </authorList>
    </citation>
    <scope>NUCLEOTIDE SEQUENCE [LARGE SCALE GENOMIC DNA]</scope>
    <source>
        <strain evidence="21">810935</strain>
    </source>
</reference>
<dbReference type="GO" id="GO:0003723">
    <property type="term" value="F:RNA binding"/>
    <property type="evidence" value="ECO:0007669"/>
    <property type="project" value="UniProtKB-UniRule"/>
</dbReference>
<dbReference type="PIRSF" id="PIRSF004030">
    <property type="entry name" value="Z_ArenaV"/>
    <property type="match status" value="1"/>
</dbReference>
<evidence type="ECO:0000256" key="6">
    <source>
        <dbReference type="ARBA" id="ARBA00022637"/>
    </source>
</evidence>
<comment type="subcellular location">
    <subcellularLocation>
        <location evidence="17 18">Virion</location>
    </subcellularLocation>
    <subcellularLocation>
        <location evidence="17 18">Host cytoplasm</location>
        <location evidence="17 18">Host perinuclear region</location>
    </subcellularLocation>
    <subcellularLocation>
        <location evidence="17 18">Host cell membrane</location>
        <topology evidence="17">Lipid-anchor</topology>
        <orientation evidence="17">Cytoplasmic side</orientation>
    </subcellularLocation>
    <text evidence="17 18">Mainly perinuclear. During budding, associates at the inner side of the plasma membrane of infected cells.</text>
</comment>
<evidence type="ECO:0000256" key="9">
    <source>
        <dbReference type="ARBA" id="ARBA00022771"/>
    </source>
</evidence>
<dbReference type="InterPro" id="IPR024183">
    <property type="entry name" value="RING_finger_Z_arenaviridae"/>
</dbReference>
<evidence type="ECO:0000256" key="11">
    <source>
        <dbReference type="ARBA" id="ARBA00022844"/>
    </source>
</evidence>
<dbReference type="GO" id="GO:0046761">
    <property type="term" value="P:viral budding from plasma membrane"/>
    <property type="evidence" value="ECO:0007669"/>
    <property type="project" value="UniProtKB-UniRule"/>
</dbReference>
<evidence type="ECO:0000256" key="15">
    <source>
        <dbReference type="ARBA" id="ARBA00023288"/>
    </source>
</evidence>
<dbReference type="GO" id="GO:0044220">
    <property type="term" value="C:host cell perinuclear region of cytoplasm"/>
    <property type="evidence" value="ECO:0007669"/>
    <property type="project" value="UniProtKB-SubCell"/>
</dbReference>
<evidence type="ECO:0000256" key="19">
    <source>
        <dbReference type="PIRSR" id="PIRSR004030-1"/>
    </source>
</evidence>
<keyword evidence="5 17" id="KW-1188">Viral release from host cell</keyword>
<keyword evidence="13 17" id="KW-0472">Membrane</keyword>
<evidence type="ECO:0000256" key="12">
    <source>
        <dbReference type="ARBA" id="ARBA00022870"/>
    </source>
</evidence>
<evidence type="ECO:0000256" key="14">
    <source>
        <dbReference type="ARBA" id="ARBA00023200"/>
    </source>
</evidence>
<keyword evidence="14 17" id="KW-1035">Host cytoplasm</keyword>
<comment type="similarity">
    <text evidence="1 17 18">Belongs to the arenaviridae Z protein family.</text>
</comment>
<comment type="PTM">
    <text evidence="17">Myristoylation is required for the role of RING finger protein Z in assembly and budding.</text>
</comment>
<evidence type="ECO:0000256" key="7">
    <source>
        <dbReference type="ARBA" id="ARBA00022707"/>
    </source>
</evidence>
<dbReference type="InterPro" id="IPR038485">
    <property type="entry name" value="Z_RING-type_Znf_sf"/>
</dbReference>
<evidence type="ECO:0000256" key="17">
    <source>
        <dbReference type="HAMAP-Rule" id="MF_04087"/>
    </source>
</evidence>
<keyword evidence="9 17" id="KW-0863">Zinc-finger</keyword>
<dbReference type="Pfam" id="PF03854">
    <property type="entry name" value="zf-P11"/>
    <property type="match status" value="1"/>
</dbReference>
<evidence type="ECO:0000256" key="8">
    <source>
        <dbReference type="ARBA" id="ARBA00022723"/>
    </source>
</evidence>
<keyword evidence="8 17" id="KW-0479">Metal-binding</keyword>
<evidence type="ECO:0000313" key="22">
    <source>
        <dbReference type="Proteomes" id="UP000125918"/>
    </source>
</evidence>
<keyword evidence="7 17" id="KW-0519">Myristate</keyword>
<evidence type="ECO:0000259" key="20">
    <source>
        <dbReference type="Pfam" id="PF03854"/>
    </source>
</evidence>
<keyword evidence="12 17" id="KW-1043">Host membrane</keyword>
<dbReference type="GO" id="GO:0039702">
    <property type="term" value="P:viral budding via host ESCRT complex"/>
    <property type="evidence" value="ECO:0007669"/>
    <property type="project" value="UniProtKB-UniRule"/>
</dbReference>
<evidence type="ECO:0000256" key="2">
    <source>
        <dbReference type="ARBA" id="ARBA00022462"/>
    </source>
</evidence>
<evidence type="ECO:0000256" key="4">
    <source>
        <dbReference type="ARBA" id="ARBA00022581"/>
    </source>
</evidence>
<dbReference type="EMBL" id="FJ607020">
    <property type="protein sequence ID" value="ACV72580.1"/>
    <property type="molecule type" value="Genomic_RNA"/>
</dbReference>
<evidence type="ECO:0000256" key="3">
    <source>
        <dbReference type="ARBA" id="ARBA00022511"/>
    </source>
</evidence>
<feature type="chain" id="PRO_5023309045" description="RING finger protein Z" evidence="17">
    <location>
        <begin position="2"/>
        <end position="91"/>
    </location>
</feature>
<evidence type="ECO:0000256" key="10">
    <source>
        <dbReference type="ARBA" id="ARBA00022833"/>
    </source>
</evidence>
<feature type="initiator methionine" description="Removed; by host" evidence="17">
    <location>
        <position position="1"/>
    </location>
</feature>
<organism evidence="21 22">
    <name type="scientific">Mammarenavirus choriomeningitidis</name>
    <dbReference type="NCBI Taxonomy" id="3052303"/>
    <lineage>
        <taxon>Viruses</taxon>
        <taxon>Riboviria</taxon>
        <taxon>Orthornavirae</taxon>
        <taxon>Negarnaviricota</taxon>
        <taxon>Polyploviricotina</taxon>
        <taxon>Bunyaviricetes</taxon>
        <taxon>Hareavirales</taxon>
        <taxon>Arenaviridae</taxon>
        <taxon>Mammarenavirus</taxon>
    </lineage>
</organism>
<evidence type="ECO:0000256" key="1">
    <source>
        <dbReference type="ARBA" id="ARBA00005503"/>
    </source>
</evidence>
<accession>D8L284</accession>
<dbReference type="GO" id="GO:0016020">
    <property type="term" value="C:membrane"/>
    <property type="evidence" value="ECO:0007669"/>
    <property type="project" value="UniProtKB-UniRule"/>
</dbReference>
<name>D8L284_9VIRU</name>
<evidence type="ECO:0000256" key="13">
    <source>
        <dbReference type="ARBA" id="ARBA00023136"/>
    </source>
</evidence>
<dbReference type="SUPFAM" id="SSF57850">
    <property type="entry name" value="RING/U-box"/>
    <property type="match status" value="1"/>
</dbReference>
<keyword evidence="6 17" id="KW-1198">Viral budding</keyword>
<comment type="subunit">
    <text evidence="17">Interacts with protein NP; this interaction probably directs the encapsidated genome to budding sites. Interacts (via RING domain) with polymerase L; this interaction inhibits viral transcription and replication, Z partially blocks the product exit tunnel for the releasing nascent RNA product. Interacts with the glycoprotein complex; this interaction plays a role in virion budding. Interacts with host eIF4E; this interaction results in eIF4E reduced affinity for its substrate, the 5'-m7 G cap structure. Interacts (via late-budding domain) with host TSG101; this interaction is essential for budding and release of viral particles. Interacts with host RPLP0; this interaction may serve to load ribosome-like particles inside the virion. Interacts with host PML; this interaction induces PML bodies redistribution in the cytoplasm upon viral infection.</text>
</comment>
<feature type="domain" description="RING finger protein Z zinc finger" evidence="20">
    <location>
        <begin position="29"/>
        <end position="78"/>
    </location>
</feature>
<dbReference type="Gene3D" id="3.30.160.310">
    <property type="match status" value="1"/>
</dbReference>
<keyword evidence="15 17" id="KW-0449">Lipoprotein</keyword>
<gene>
    <name evidence="17" type="primary">Z</name>
</gene>
<keyword evidence="2 17" id="KW-1187">Viral budding via the host ESCRT complexes</keyword>
<evidence type="ECO:0000256" key="16">
    <source>
        <dbReference type="ARBA" id="ARBA00093315"/>
    </source>
</evidence>
<evidence type="ECO:0000313" key="21">
    <source>
        <dbReference type="EMBL" id="ACV72580.1"/>
    </source>
</evidence>
<protein>
    <recommendedName>
        <fullName evidence="17 18">RING finger protein Z</fullName>
        <shortName evidence="17 18">Protein Z</shortName>
    </recommendedName>
    <alternativeName>
        <fullName evidence="17 18">Zinc-binding protein</fullName>
    </alternativeName>
</protein>
<feature type="lipid moiety-binding region" description="N-myristoyl glycine; by host" evidence="17 19">
    <location>
        <position position="2"/>
    </location>
</feature>
<keyword evidence="11 17" id="KW-0946">Virion</keyword>
<comment type="caution">
    <text evidence="17">Lacks conserved residue(s) required for the propagation of feature annotation.</text>
</comment>
<keyword evidence="4 17" id="KW-0945">Host-virus interaction</keyword>
<sequence length="91" mass="10354">MGQARSKSSKEVPDNMDRAEMLPDATYLGPLNCKSCWQKFDSLVRCHDHYLCRHCLNLLLTVSDRCPLCKYPLPTRLKVSTAPSSPPPYQE</sequence>
<feature type="zinc finger region" description="RING-type; atypical" evidence="17">
    <location>
        <begin position="33"/>
        <end position="69"/>
    </location>
</feature>
<dbReference type="Proteomes" id="UP000125918">
    <property type="component" value="Genome"/>
</dbReference>
<evidence type="ECO:0000256" key="18">
    <source>
        <dbReference type="PIRNR" id="PIRNR004030"/>
    </source>
</evidence>
<dbReference type="GO" id="GO:0020002">
    <property type="term" value="C:host cell plasma membrane"/>
    <property type="evidence" value="ECO:0007669"/>
    <property type="project" value="UniProtKB-SubCell"/>
</dbReference>
<dbReference type="HAMAP" id="MF_04087">
    <property type="entry name" value="ARENA_Z"/>
    <property type="match status" value="1"/>
</dbReference>
<evidence type="ECO:0000256" key="5">
    <source>
        <dbReference type="ARBA" id="ARBA00022612"/>
    </source>
</evidence>
<dbReference type="GO" id="GO:0008270">
    <property type="term" value="F:zinc ion binding"/>
    <property type="evidence" value="ECO:0007669"/>
    <property type="project" value="UniProtKB-UniRule"/>
</dbReference>
<proteinExistence type="inferred from homology"/>
<keyword evidence="10 17" id="KW-0862">Zinc</keyword>